<name>A0A0C2N3D4_THEKT</name>
<keyword evidence="2" id="KW-1185">Reference proteome</keyword>
<comment type="caution">
    <text evidence="1">The sequence shown here is derived from an EMBL/GenBank/DDBJ whole genome shotgun (WGS) entry which is preliminary data.</text>
</comment>
<accession>A0A0C2N3D4</accession>
<protein>
    <submittedName>
        <fullName evidence="1">Uncharacterized protein</fullName>
    </submittedName>
</protein>
<dbReference type="EMBL" id="JWZT01000521">
    <property type="protein sequence ID" value="KII74156.1"/>
    <property type="molecule type" value="Genomic_DNA"/>
</dbReference>
<sequence length="119" mass="13997">MFERQNLEPKARVYLMLYMIRSHDSNDVIKHRKTESHGVWMIKKIVFEKKKLDIVLGRRRIYAHHSHARNTLGIKSIIKAPLILKNDLIKINRITLNVKPCLLDISNSFLNKIKSIVLN</sequence>
<reference evidence="1 2" key="1">
    <citation type="journal article" date="2014" name="Genome Biol. Evol.">
        <title>The genome of the myxosporean Thelohanellus kitauei shows adaptations to nutrient acquisition within its fish host.</title>
        <authorList>
            <person name="Yang Y."/>
            <person name="Xiong J."/>
            <person name="Zhou Z."/>
            <person name="Huo F."/>
            <person name="Miao W."/>
            <person name="Ran C."/>
            <person name="Liu Y."/>
            <person name="Zhang J."/>
            <person name="Feng J."/>
            <person name="Wang M."/>
            <person name="Wang M."/>
            <person name="Wang L."/>
            <person name="Yao B."/>
        </authorList>
    </citation>
    <scope>NUCLEOTIDE SEQUENCE [LARGE SCALE GENOMIC DNA]</scope>
    <source>
        <strain evidence="1">Wuqing</strain>
    </source>
</reference>
<organism evidence="1 2">
    <name type="scientific">Thelohanellus kitauei</name>
    <name type="common">Myxosporean</name>
    <dbReference type="NCBI Taxonomy" id="669202"/>
    <lineage>
        <taxon>Eukaryota</taxon>
        <taxon>Metazoa</taxon>
        <taxon>Cnidaria</taxon>
        <taxon>Myxozoa</taxon>
        <taxon>Myxosporea</taxon>
        <taxon>Bivalvulida</taxon>
        <taxon>Platysporina</taxon>
        <taxon>Myxobolidae</taxon>
        <taxon>Thelohanellus</taxon>
    </lineage>
</organism>
<evidence type="ECO:0000313" key="2">
    <source>
        <dbReference type="Proteomes" id="UP000031668"/>
    </source>
</evidence>
<evidence type="ECO:0000313" key="1">
    <source>
        <dbReference type="EMBL" id="KII74156.1"/>
    </source>
</evidence>
<dbReference type="AlphaFoldDB" id="A0A0C2N3D4"/>
<gene>
    <name evidence="1" type="ORF">RF11_01810</name>
</gene>
<dbReference type="Proteomes" id="UP000031668">
    <property type="component" value="Unassembled WGS sequence"/>
</dbReference>
<proteinExistence type="predicted"/>